<gene>
    <name evidence="1" type="ORF">TrLO_g11215</name>
</gene>
<protein>
    <submittedName>
        <fullName evidence="1">Uncharacterized protein</fullName>
    </submittedName>
</protein>
<accession>A0A9W7CHJ2</accession>
<reference evidence="2" key="1">
    <citation type="journal article" date="2023" name="Commun. Biol.">
        <title>Genome analysis of Parmales, the sister group of diatoms, reveals the evolutionary specialization of diatoms from phago-mixotrophs to photoautotrophs.</title>
        <authorList>
            <person name="Ban H."/>
            <person name="Sato S."/>
            <person name="Yoshikawa S."/>
            <person name="Yamada K."/>
            <person name="Nakamura Y."/>
            <person name="Ichinomiya M."/>
            <person name="Sato N."/>
            <person name="Blanc-Mathieu R."/>
            <person name="Endo H."/>
            <person name="Kuwata A."/>
            <person name="Ogata H."/>
        </authorList>
    </citation>
    <scope>NUCLEOTIDE SEQUENCE [LARGE SCALE GENOMIC DNA]</scope>
    <source>
        <strain evidence="2">NIES 3700</strain>
    </source>
</reference>
<sequence length="66" mass="7281">MSKALKRAMQEGGEKGRELAISPLFAGVYKGVSVNNGLNIEMGRMVKRVKETDDDDNDDQNDIIVL</sequence>
<dbReference type="Proteomes" id="UP001165122">
    <property type="component" value="Unassembled WGS sequence"/>
</dbReference>
<evidence type="ECO:0000313" key="1">
    <source>
        <dbReference type="EMBL" id="GMI08778.1"/>
    </source>
</evidence>
<dbReference type="AlphaFoldDB" id="A0A9W7CHJ2"/>
<dbReference type="EMBL" id="BRXW01000129">
    <property type="protein sequence ID" value="GMI08778.1"/>
    <property type="molecule type" value="Genomic_DNA"/>
</dbReference>
<keyword evidence="2" id="KW-1185">Reference proteome</keyword>
<evidence type="ECO:0000313" key="2">
    <source>
        <dbReference type="Proteomes" id="UP001165122"/>
    </source>
</evidence>
<comment type="caution">
    <text evidence="1">The sequence shown here is derived from an EMBL/GenBank/DDBJ whole genome shotgun (WGS) entry which is preliminary data.</text>
</comment>
<name>A0A9W7CHJ2_9STRA</name>
<proteinExistence type="predicted"/>
<organism evidence="1 2">
    <name type="scientific">Triparma laevis f. longispina</name>
    <dbReference type="NCBI Taxonomy" id="1714387"/>
    <lineage>
        <taxon>Eukaryota</taxon>
        <taxon>Sar</taxon>
        <taxon>Stramenopiles</taxon>
        <taxon>Ochrophyta</taxon>
        <taxon>Bolidophyceae</taxon>
        <taxon>Parmales</taxon>
        <taxon>Triparmaceae</taxon>
        <taxon>Triparma</taxon>
    </lineage>
</organism>